<feature type="compositionally biased region" description="Polar residues" evidence="4">
    <location>
        <begin position="863"/>
        <end position="876"/>
    </location>
</feature>
<evidence type="ECO:0000313" key="8">
    <source>
        <dbReference type="Proteomes" id="UP000253551"/>
    </source>
</evidence>
<protein>
    <submittedName>
        <fullName evidence="7">Uncharacterized protein</fullName>
    </submittedName>
</protein>
<feature type="transmembrane region" description="Helical" evidence="5">
    <location>
        <begin position="397"/>
        <end position="421"/>
    </location>
</feature>
<evidence type="ECO:0000256" key="5">
    <source>
        <dbReference type="SAM" id="Phobius"/>
    </source>
</evidence>
<dbReference type="AlphaFoldDB" id="A0A367KS09"/>
<sequence length="889" mass="99494">MKLFSVLLILFCLKGHVLAFYGDLQKSIIVPPINYAASAAIGNLIYIFGGRIVDDTGNPDAYNVNITTLSFSSNGELQVNIISPRRQVTCDSCKGYALPGDQTLVAINADYPEYNTTRNRTIYPSGLALFSIANNSWSLPQSSQNVIRTLPATRFGFATAISPNKDAIYMLGGDELILDNYIQATSIFRFDLRNMSIVTNMTAINHNSRLGIIGSCADMLSNGIVVIAFGYDKSVNQSYPTDQVILYDTNLNQIRMQNITGTPPPERVFASSVLGPDGSTIYYYGGIDYRAFGNQYAGQPPNGLMALDTTTWTWLNVPTVGPIPLPFAYGTMVLLNSSEIVIATGSAGISYAETIGVLISLPQPGESIQSRVLRWFTNNPEYDSIGIAYGHHEMSTAAIVGITVAAAMTIILLFTLLWKYVPPIKRATRFIHYEIIWKPSPLVIQHTNLVTDAVLAPDVRFCFDGFDTTDPNMGVICRFRNGTECSQYIQPLNMSLHTPIYTDYFGSVACFLFLPGPSFYIIDDKFGYLDSTGTKITFSFMAQPTENITMGVIYVDMFAPGYDPNTYAYNLINDTIVNHLEPSELRKWMAAEQSFDLVENSFIIKQSITSTASYTITQTKMLRPYDGWNYIGFSPTYDETLTISSRYKDAPQNPNNIIPGMPVAQLTIQPSSFTINIDTEQKVFTLLNAFAQAGGVLGLFIALQTILFGFRPQSPWGIVHRWSFGRLRTKLTDKLANYFDRMGTPVPLVNPVNKFTLNAFGRTDFNPYNKDIALEEQADETTSYENRVQQVEERLQLMELLLKSYYLNDEVFRSLDQAVKRSHEERRRSHLGRIQSDNSAVNQDLHAGIKRRPSSTLLERKSSYQPQISESIPQHNSYDDDEHDFILRK</sequence>
<dbReference type="Gene3D" id="2.120.10.80">
    <property type="entry name" value="Kelch-type beta propeller"/>
    <property type="match status" value="2"/>
</dbReference>
<evidence type="ECO:0000256" key="4">
    <source>
        <dbReference type="SAM" id="MobiDB-lite"/>
    </source>
</evidence>
<accession>A0A367KS09</accession>
<dbReference type="STRING" id="4846.A0A367KS09"/>
<dbReference type="InterPro" id="IPR015915">
    <property type="entry name" value="Kelch-typ_b-propeller"/>
</dbReference>
<evidence type="ECO:0000256" key="1">
    <source>
        <dbReference type="ARBA" id="ARBA00022441"/>
    </source>
</evidence>
<feature type="chain" id="PRO_5016811631" evidence="6">
    <location>
        <begin position="20"/>
        <end position="889"/>
    </location>
</feature>
<keyword evidence="3" id="KW-0175">Coiled coil</keyword>
<dbReference type="PANTHER" id="PTHR46093">
    <property type="entry name" value="ACYL-COA-BINDING DOMAIN-CONTAINING PROTEIN 5"/>
    <property type="match status" value="1"/>
</dbReference>
<keyword evidence="5" id="KW-1133">Transmembrane helix</keyword>
<evidence type="ECO:0000256" key="6">
    <source>
        <dbReference type="SAM" id="SignalP"/>
    </source>
</evidence>
<dbReference type="OrthoDB" id="2217076at2759"/>
<name>A0A367KS09_RHIST</name>
<feature type="coiled-coil region" evidence="3">
    <location>
        <begin position="774"/>
        <end position="801"/>
    </location>
</feature>
<dbReference type="PANTHER" id="PTHR46093:SF3">
    <property type="entry name" value="ACYL-COA-BINDING DOMAIN-CONTAINING PROTEIN 4"/>
    <property type="match status" value="1"/>
</dbReference>
<feature type="region of interest" description="Disordered" evidence="4">
    <location>
        <begin position="823"/>
        <end position="883"/>
    </location>
</feature>
<keyword evidence="1" id="KW-0880">Kelch repeat</keyword>
<evidence type="ECO:0000256" key="3">
    <source>
        <dbReference type="SAM" id="Coils"/>
    </source>
</evidence>
<evidence type="ECO:0000256" key="2">
    <source>
        <dbReference type="ARBA" id="ARBA00022737"/>
    </source>
</evidence>
<keyword evidence="5" id="KW-0812">Transmembrane</keyword>
<dbReference type="SUPFAM" id="SSF50965">
    <property type="entry name" value="Galactose oxidase, central domain"/>
    <property type="match status" value="2"/>
</dbReference>
<dbReference type="InterPro" id="IPR011043">
    <property type="entry name" value="Gal_Oxase/kelch_b-propeller"/>
</dbReference>
<dbReference type="Proteomes" id="UP000253551">
    <property type="component" value="Unassembled WGS sequence"/>
</dbReference>
<keyword evidence="2" id="KW-0677">Repeat</keyword>
<reference evidence="7 8" key="1">
    <citation type="journal article" date="2018" name="G3 (Bethesda)">
        <title>Phylogenetic and Phylogenomic Definition of Rhizopus Species.</title>
        <authorList>
            <person name="Gryganskyi A.P."/>
            <person name="Golan J."/>
            <person name="Dolatabadi S."/>
            <person name="Mondo S."/>
            <person name="Robb S."/>
            <person name="Idnurm A."/>
            <person name="Muszewska A."/>
            <person name="Steczkiewicz K."/>
            <person name="Masonjones S."/>
            <person name="Liao H.L."/>
            <person name="Gajdeczka M.T."/>
            <person name="Anike F."/>
            <person name="Vuek A."/>
            <person name="Anishchenko I.M."/>
            <person name="Voigt K."/>
            <person name="de Hoog G.S."/>
            <person name="Smith M.E."/>
            <person name="Heitman J."/>
            <person name="Vilgalys R."/>
            <person name="Stajich J.E."/>
        </authorList>
    </citation>
    <scope>NUCLEOTIDE SEQUENCE [LARGE SCALE GENOMIC DNA]</scope>
    <source>
        <strain evidence="7 8">LSU 92-RS-03</strain>
    </source>
</reference>
<keyword evidence="8" id="KW-1185">Reference proteome</keyword>
<gene>
    <name evidence="7" type="ORF">CU098_005786</name>
</gene>
<dbReference type="EMBL" id="PJQM01000535">
    <property type="protein sequence ID" value="RCI04927.1"/>
    <property type="molecule type" value="Genomic_DNA"/>
</dbReference>
<comment type="caution">
    <text evidence="7">The sequence shown here is derived from an EMBL/GenBank/DDBJ whole genome shotgun (WGS) entry which is preliminary data.</text>
</comment>
<feature type="signal peptide" evidence="6">
    <location>
        <begin position="1"/>
        <end position="19"/>
    </location>
</feature>
<organism evidence="7 8">
    <name type="scientific">Rhizopus stolonifer</name>
    <name type="common">Rhizopus nigricans</name>
    <dbReference type="NCBI Taxonomy" id="4846"/>
    <lineage>
        <taxon>Eukaryota</taxon>
        <taxon>Fungi</taxon>
        <taxon>Fungi incertae sedis</taxon>
        <taxon>Mucoromycota</taxon>
        <taxon>Mucoromycotina</taxon>
        <taxon>Mucoromycetes</taxon>
        <taxon>Mucorales</taxon>
        <taxon>Mucorineae</taxon>
        <taxon>Rhizopodaceae</taxon>
        <taxon>Rhizopus</taxon>
    </lineage>
</organism>
<feature type="transmembrane region" description="Helical" evidence="5">
    <location>
        <begin position="689"/>
        <end position="710"/>
    </location>
</feature>
<proteinExistence type="predicted"/>
<keyword evidence="6" id="KW-0732">Signal</keyword>
<dbReference type="Pfam" id="PF24681">
    <property type="entry name" value="Kelch_KLHDC2_KLHL20_DRC7"/>
    <property type="match status" value="1"/>
</dbReference>
<keyword evidence="5" id="KW-0472">Membrane</keyword>
<evidence type="ECO:0000313" key="7">
    <source>
        <dbReference type="EMBL" id="RCI04927.1"/>
    </source>
</evidence>